<gene>
    <name evidence="2" type="ORF">SDC9_62536</name>
</gene>
<name>A0A644XIY6_9ZZZZ</name>
<dbReference type="AlphaFoldDB" id="A0A644XIY6"/>
<keyword evidence="1" id="KW-0472">Membrane</keyword>
<feature type="transmembrane region" description="Helical" evidence="1">
    <location>
        <begin position="20"/>
        <end position="36"/>
    </location>
</feature>
<proteinExistence type="predicted"/>
<feature type="transmembrane region" description="Helical" evidence="1">
    <location>
        <begin position="83"/>
        <end position="101"/>
    </location>
</feature>
<evidence type="ECO:0000313" key="2">
    <source>
        <dbReference type="EMBL" id="MPM16160.1"/>
    </source>
</evidence>
<dbReference type="EMBL" id="VSSQ01002562">
    <property type="protein sequence ID" value="MPM16160.1"/>
    <property type="molecule type" value="Genomic_DNA"/>
</dbReference>
<sequence length="154" mass="16359">MPGTTRTPRSAAPNRAARRGGHLTSALVSAVIYYLVNVRPGWQAVPFLTPATTEVLPLVNASIIVGMVVELVYVLAEPRWLRSLGTLVTAAVGLAAMLALWRVFPFDVAGSSFPWASVVRVVLVLGIVGCFAGVLGGVGLLIRPGARRGRERMQ</sequence>
<keyword evidence="1" id="KW-0812">Transmembrane</keyword>
<keyword evidence="1" id="KW-1133">Transmembrane helix</keyword>
<feature type="transmembrane region" description="Helical" evidence="1">
    <location>
        <begin position="121"/>
        <end position="142"/>
    </location>
</feature>
<feature type="transmembrane region" description="Helical" evidence="1">
    <location>
        <begin position="56"/>
        <end position="76"/>
    </location>
</feature>
<comment type="caution">
    <text evidence="2">The sequence shown here is derived from an EMBL/GenBank/DDBJ whole genome shotgun (WGS) entry which is preliminary data.</text>
</comment>
<reference evidence="2" key="1">
    <citation type="submission" date="2019-08" db="EMBL/GenBank/DDBJ databases">
        <authorList>
            <person name="Kucharzyk K."/>
            <person name="Murdoch R.W."/>
            <person name="Higgins S."/>
            <person name="Loffler F."/>
        </authorList>
    </citation>
    <scope>NUCLEOTIDE SEQUENCE</scope>
</reference>
<accession>A0A644XIY6</accession>
<evidence type="ECO:0000256" key="1">
    <source>
        <dbReference type="SAM" id="Phobius"/>
    </source>
</evidence>
<protein>
    <submittedName>
        <fullName evidence="2">Uncharacterized protein</fullName>
    </submittedName>
</protein>
<organism evidence="2">
    <name type="scientific">bioreactor metagenome</name>
    <dbReference type="NCBI Taxonomy" id="1076179"/>
    <lineage>
        <taxon>unclassified sequences</taxon>
        <taxon>metagenomes</taxon>
        <taxon>ecological metagenomes</taxon>
    </lineage>
</organism>